<feature type="region of interest" description="Disordered" evidence="1">
    <location>
        <begin position="156"/>
        <end position="192"/>
    </location>
</feature>
<dbReference type="AlphaFoldDB" id="A0A6L9ST75"/>
<evidence type="ECO:0000256" key="2">
    <source>
        <dbReference type="SAM" id="Phobius"/>
    </source>
</evidence>
<feature type="compositionally biased region" description="Basic and acidic residues" evidence="1">
    <location>
        <begin position="156"/>
        <end position="168"/>
    </location>
</feature>
<feature type="transmembrane region" description="Helical" evidence="2">
    <location>
        <begin position="81"/>
        <end position="104"/>
    </location>
</feature>
<reference evidence="3 4" key="1">
    <citation type="submission" date="2019-10" db="EMBL/GenBank/DDBJ databases">
        <title>Bifidobacterium from non-human primates.</title>
        <authorList>
            <person name="Modesto M."/>
        </authorList>
    </citation>
    <scope>NUCLEOTIDE SEQUENCE [LARGE SCALE GENOMIC DNA]</scope>
    <source>
        <strain evidence="3 4">SMA15</strain>
    </source>
</reference>
<dbReference type="Proteomes" id="UP000483293">
    <property type="component" value="Unassembled WGS sequence"/>
</dbReference>
<keyword evidence="2" id="KW-1133">Transmembrane helix</keyword>
<name>A0A6L9ST75_9BIFI</name>
<organism evidence="3 4">
    <name type="scientific">Bifidobacterium platyrrhinorum</name>
    <dbReference type="NCBI Taxonomy" id="2661628"/>
    <lineage>
        <taxon>Bacteria</taxon>
        <taxon>Bacillati</taxon>
        <taxon>Actinomycetota</taxon>
        <taxon>Actinomycetes</taxon>
        <taxon>Bifidobacteriales</taxon>
        <taxon>Bifidobacteriaceae</taxon>
        <taxon>Bifidobacterium</taxon>
    </lineage>
</organism>
<evidence type="ECO:0000313" key="4">
    <source>
        <dbReference type="Proteomes" id="UP000483293"/>
    </source>
</evidence>
<keyword evidence="2" id="KW-0472">Membrane</keyword>
<feature type="transmembrane region" description="Helical" evidence="2">
    <location>
        <begin position="39"/>
        <end position="61"/>
    </location>
</feature>
<proteinExistence type="predicted"/>
<protein>
    <submittedName>
        <fullName evidence="3">DUF3180 family protein</fullName>
    </submittedName>
</protein>
<evidence type="ECO:0000256" key="1">
    <source>
        <dbReference type="SAM" id="MobiDB-lite"/>
    </source>
</evidence>
<comment type="caution">
    <text evidence="3">The sequence shown here is derived from an EMBL/GenBank/DDBJ whole genome shotgun (WGS) entry which is preliminary data.</text>
</comment>
<dbReference type="EMBL" id="WHZV01000008">
    <property type="protein sequence ID" value="NEG55826.1"/>
    <property type="molecule type" value="Genomic_DNA"/>
</dbReference>
<accession>A0A6L9ST75</accession>
<keyword evidence="4" id="KW-1185">Reference proteome</keyword>
<keyword evidence="2" id="KW-0812">Transmembrane</keyword>
<dbReference type="RefSeq" id="WP_163197596.1">
    <property type="nucleotide sequence ID" value="NZ_WHZV01000008.1"/>
</dbReference>
<evidence type="ECO:0000313" key="3">
    <source>
        <dbReference type="EMBL" id="NEG55826.1"/>
    </source>
</evidence>
<sequence>MKAHRTPWWQPALGLALGLAAGAGVAVLGERYGLTLIGAPWFVAALLVAIGVLVLVLAINVHKYATTDPRKRPRTFVNPTLAFHTLVLAKALALAGAALAGWYFGQIIPSVGHIEADFYAQAVTECAVTGVICLADMIVGLVGEWLCQLPPNEGPENPKMKQAARERGVTPAAAKTAENTMRGTGRDVVRRR</sequence>
<gene>
    <name evidence="3" type="ORF">GFD21_08685</name>
</gene>
<dbReference type="Pfam" id="PF11377">
    <property type="entry name" value="DUF3180"/>
    <property type="match status" value="1"/>
</dbReference>
<dbReference type="InterPro" id="IPR021517">
    <property type="entry name" value="DUF3180"/>
</dbReference>